<protein>
    <recommendedName>
        <fullName evidence="2">Flagellar hook protein FlgE</fullName>
    </recommendedName>
</protein>
<dbReference type="EMBL" id="FPHF01000026">
    <property type="protein sequence ID" value="SFV53891.1"/>
    <property type="molecule type" value="Genomic_DNA"/>
</dbReference>
<evidence type="ECO:0000259" key="5">
    <source>
        <dbReference type="Pfam" id="PF07559"/>
    </source>
</evidence>
<proteinExistence type="inferred from homology"/>
<feature type="domain" description="Flagellar hook protein FlgE/F/G-like D1" evidence="6">
    <location>
        <begin position="88"/>
        <end position="135"/>
    </location>
</feature>
<keyword evidence="7" id="KW-0966">Cell projection</keyword>
<dbReference type="Pfam" id="PF07559">
    <property type="entry name" value="FlgE_D2"/>
    <property type="match status" value="1"/>
</dbReference>
<gene>
    <name evidence="7" type="ORF">MNB_SM-4-407</name>
</gene>
<keyword evidence="7" id="KW-0969">Cilium</keyword>
<dbReference type="InterPro" id="IPR037058">
    <property type="entry name" value="Falgellar_hook_FlgE_sf"/>
</dbReference>
<dbReference type="AlphaFoldDB" id="A0A1W1BK90"/>
<dbReference type="NCBIfam" id="TIGR03506">
    <property type="entry name" value="FlgEFG_subfam"/>
    <property type="match status" value="1"/>
</dbReference>
<evidence type="ECO:0000256" key="1">
    <source>
        <dbReference type="ARBA" id="ARBA00009677"/>
    </source>
</evidence>
<dbReference type="GO" id="GO:0009288">
    <property type="term" value="C:bacterial-type flagellum"/>
    <property type="evidence" value="ECO:0007669"/>
    <property type="project" value="TreeGrafter"/>
</dbReference>
<evidence type="ECO:0000256" key="2">
    <source>
        <dbReference type="ARBA" id="ARBA00019015"/>
    </source>
</evidence>
<reference evidence="7" key="1">
    <citation type="submission" date="2016-10" db="EMBL/GenBank/DDBJ databases">
        <authorList>
            <person name="de Groot N.N."/>
        </authorList>
    </citation>
    <scope>NUCLEOTIDE SEQUENCE</scope>
</reference>
<feature type="domain" description="Flagellar hook protein FlgE D2" evidence="5">
    <location>
        <begin position="191"/>
        <end position="258"/>
    </location>
</feature>
<sequence>MAIQAFYTGISGIQNSSVGIDVLANNIANINTVGYRGYTTEFASMFEDAIATGTVSGGSIGSGVRVQTTSMVREQGTLAPSDRSTDLAILGEGWFAVSGDGDPLYTRDGSFGFDSNSDLVTKEGFYVLGTKGNNISADNVLTGKIDEIALTEVATQEKLRFPKSLTYPAEASTQAKFLGNLGVGVEPITMSAAVVDPLGNRNQLRLEFVKDAVQVPPGNQYTVTATTQSLDGATIYDTQVGNVTFDASGAISSNTLTSINNNGAAVAIDLGAGFDGVVSIDLPLVSASSVADGTIGGDLVGYSINKNAEVIATFTNGEQSSVGKIAIFHFVNEQGLNRVNGTRFSASSNSGVPLFRKDENGNNINGTEVVNFSLEGSNIELSYGLTELIILQRAYDANSKSITTADQMMQKALNMDG</sequence>
<dbReference type="InterPro" id="IPR020013">
    <property type="entry name" value="Flagellar_FlgE/F/G"/>
</dbReference>
<accession>A0A1W1BK90</accession>
<feature type="domain" description="Flagellar basal-body/hook protein C-terminal" evidence="4">
    <location>
        <begin position="373"/>
        <end position="415"/>
    </location>
</feature>
<dbReference type="Gene3D" id="2.60.98.20">
    <property type="entry name" value="Flagellar hook protein FlgE"/>
    <property type="match status" value="1"/>
</dbReference>
<dbReference type="Pfam" id="PF00460">
    <property type="entry name" value="Flg_bb_rod"/>
    <property type="match status" value="1"/>
</dbReference>
<dbReference type="PANTHER" id="PTHR30435:SF19">
    <property type="entry name" value="FLAGELLAR BASAL-BODY ROD PROTEIN FLGG"/>
    <property type="match status" value="1"/>
</dbReference>
<dbReference type="InterPro" id="IPR053967">
    <property type="entry name" value="LlgE_F_G-like_D1"/>
</dbReference>
<evidence type="ECO:0000259" key="6">
    <source>
        <dbReference type="Pfam" id="PF22692"/>
    </source>
</evidence>
<keyword evidence="7" id="KW-0282">Flagellum</keyword>
<dbReference type="GO" id="GO:0071978">
    <property type="term" value="P:bacterial-type flagellum-dependent swarming motility"/>
    <property type="evidence" value="ECO:0007669"/>
    <property type="project" value="TreeGrafter"/>
</dbReference>
<evidence type="ECO:0000259" key="3">
    <source>
        <dbReference type="Pfam" id="PF00460"/>
    </source>
</evidence>
<dbReference type="InterPro" id="IPR037925">
    <property type="entry name" value="FlgE/F/G-like"/>
</dbReference>
<comment type="similarity">
    <text evidence="1">Belongs to the flagella basal body rod proteins family.</text>
</comment>
<dbReference type="PROSITE" id="PS00588">
    <property type="entry name" value="FLAGELLA_BB_ROD"/>
    <property type="match status" value="1"/>
</dbReference>
<dbReference type="PANTHER" id="PTHR30435">
    <property type="entry name" value="FLAGELLAR PROTEIN"/>
    <property type="match status" value="1"/>
</dbReference>
<evidence type="ECO:0000259" key="4">
    <source>
        <dbReference type="Pfam" id="PF06429"/>
    </source>
</evidence>
<dbReference type="InterPro" id="IPR011491">
    <property type="entry name" value="FlgE_D2"/>
</dbReference>
<dbReference type="InterPro" id="IPR001444">
    <property type="entry name" value="Flag_bb_rod_N"/>
</dbReference>
<dbReference type="Pfam" id="PF22692">
    <property type="entry name" value="LlgE_F_G_D1"/>
    <property type="match status" value="1"/>
</dbReference>
<evidence type="ECO:0000313" key="7">
    <source>
        <dbReference type="EMBL" id="SFV53891.1"/>
    </source>
</evidence>
<name>A0A1W1BK90_9ZZZZ</name>
<dbReference type="SUPFAM" id="SSF117143">
    <property type="entry name" value="Flagellar hook protein flgE"/>
    <property type="match status" value="1"/>
</dbReference>
<dbReference type="InterPro" id="IPR019776">
    <property type="entry name" value="Flagellar_basal_body_rod_CS"/>
</dbReference>
<dbReference type="InterPro" id="IPR010930">
    <property type="entry name" value="Flg_bb/hook_C_dom"/>
</dbReference>
<dbReference type="Pfam" id="PF06429">
    <property type="entry name" value="Flg_bbr_C"/>
    <property type="match status" value="1"/>
</dbReference>
<feature type="domain" description="Flagellar basal body rod protein N-terminal" evidence="3">
    <location>
        <begin position="6"/>
        <end position="36"/>
    </location>
</feature>
<organism evidence="7">
    <name type="scientific">hydrothermal vent metagenome</name>
    <dbReference type="NCBI Taxonomy" id="652676"/>
    <lineage>
        <taxon>unclassified sequences</taxon>
        <taxon>metagenomes</taxon>
        <taxon>ecological metagenomes</taxon>
    </lineage>
</organism>